<evidence type="ECO:0000256" key="5">
    <source>
        <dbReference type="RuleBase" id="RU363034"/>
    </source>
</evidence>
<keyword evidence="2" id="KW-0964">Secreted</keyword>
<dbReference type="GO" id="GO:0004252">
    <property type="term" value="F:serine-type endopeptidase activity"/>
    <property type="evidence" value="ECO:0007669"/>
    <property type="project" value="InterPro"/>
</dbReference>
<dbReference type="PROSITE" id="PS00135">
    <property type="entry name" value="TRYPSIN_SER"/>
    <property type="match status" value="1"/>
</dbReference>
<organism evidence="8 9">
    <name type="scientific">Caerostris darwini</name>
    <dbReference type="NCBI Taxonomy" id="1538125"/>
    <lineage>
        <taxon>Eukaryota</taxon>
        <taxon>Metazoa</taxon>
        <taxon>Ecdysozoa</taxon>
        <taxon>Arthropoda</taxon>
        <taxon>Chelicerata</taxon>
        <taxon>Arachnida</taxon>
        <taxon>Araneae</taxon>
        <taxon>Araneomorphae</taxon>
        <taxon>Entelegynae</taxon>
        <taxon>Araneoidea</taxon>
        <taxon>Araneidae</taxon>
        <taxon>Caerostris</taxon>
    </lineage>
</organism>
<evidence type="ECO:0000313" key="8">
    <source>
        <dbReference type="EMBL" id="GIY70680.1"/>
    </source>
</evidence>
<evidence type="ECO:0000256" key="1">
    <source>
        <dbReference type="ARBA" id="ARBA00004613"/>
    </source>
</evidence>
<keyword evidence="6" id="KW-0732">Signal</keyword>
<comment type="subcellular location">
    <subcellularLocation>
        <location evidence="1">Secreted</location>
    </subcellularLocation>
</comment>
<dbReference type="InterPro" id="IPR043504">
    <property type="entry name" value="Peptidase_S1_PA_chymotrypsin"/>
</dbReference>
<comment type="similarity">
    <text evidence="4">Belongs to the peptidase S1 family. CLIP subfamily.</text>
</comment>
<evidence type="ECO:0000256" key="2">
    <source>
        <dbReference type="ARBA" id="ARBA00022525"/>
    </source>
</evidence>
<comment type="caution">
    <text evidence="8">The sequence shown here is derived from an EMBL/GenBank/DDBJ whole genome shotgun (WGS) entry which is preliminary data.</text>
</comment>
<proteinExistence type="inferred from homology"/>
<dbReference type="SUPFAM" id="SSF50494">
    <property type="entry name" value="Trypsin-like serine proteases"/>
    <property type="match status" value="1"/>
</dbReference>
<evidence type="ECO:0000256" key="3">
    <source>
        <dbReference type="ARBA" id="ARBA00023157"/>
    </source>
</evidence>
<sequence>MHLPIIRLIAFTAIGLLFVEGVRFPNQRRNFCPSADDKCVEITSCPSALTGFKAGKQPKVCGWIKEVPLVCCPQDTTKEKEPRNLEGKLIKISSISPKGCGTRKKDPLPVVPETTYDFTVDPPISLDPRITEDEVNTYLPPVGSGPIEIFPVMFAAAIFNGNKQKQLCGGAVVDDRHVITASHCFAGKSLNPSLYTVQVGDIRLTESNISYAVQEIKTHEGYRARYYYDDIAIIRLAEPLPSDIVPACLPGEEMLTEGDNVTVLGWGDMSFGGPSSNILQEVDGLQVVENKACNSKFKKISGMPFPKGITETFICAGVEEGGKDACQGDSGGPLLYEYSEGHWALVGVVSFGYKCAEPGFPGVYTKISSYLPWIMKYIGAQNEVISEIRSRNFEYVDGRPLWRSNNERIIFPD</sequence>
<gene>
    <name evidence="8" type="ORF">CDAR_174861</name>
</gene>
<dbReference type="InterPro" id="IPR051487">
    <property type="entry name" value="Ser/Thr_Proteases_Immune/Dev"/>
</dbReference>
<dbReference type="InterPro" id="IPR009003">
    <property type="entry name" value="Peptidase_S1_PA"/>
</dbReference>
<feature type="chain" id="PRO_5043775109" evidence="6">
    <location>
        <begin position="22"/>
        <end position="413"/>
    </location>
</feature>
<protein>
    <submittedName>
        <fullName evidence="8">Clotting factor B</fullName>
    </submittedName>
</protein>
<dbReference type="EMBL" id="BPLQ01013216">
    <property type="protein sequence ID" value="GIY70680.1"/>
    <property type="molecule type" value="Genomic_DNA"/>
</dbReference>
<evidence type="ECO:0000259" key="7">
    <source>
        <dbReference type="PROSITE" id="PS50240"/>
    </source>
</evidence>
<dbReference type="InterPro" id="IPR001314">
    <property type="entry name" value="Peptidase_S1A"/>
</dbReference>
<dbReference type="Proteomes" id="UP001054837">
    <property type="component" value="Unassembled WGS sequence"/>
</dbReference>
<evidence type="ECO:0000313" key="9">
    <source>
        <dbReference type="Proteomes" id="UP001054837"/>
    </source>
</evidence>
<accession>A0AAV4VMQ0</accession>
<dbReference type="CDD" id="cd00190">
    <property type="entry name" value="Tryp_SPc"/>
    <property type="match status" value="1"/>
</dbReference>
<evidence type="ECO:0000256" key="4">
    <source>
        <dbReference type="ARBA" id="ARBA00024195"/>
    </source>
</evidence>
<dbReference type="Pfam" id="PF00089">
    <property type="entry name" value="Trypsin"/>
    <property type="match status" value="1"/>
</dbReference>
<keyword evidence="5" id="KW-0720">Serine protease</keyword>
<evidence type="ECO:0000256" key="6">
    <source>
        <dbReference type="SAM" id="SignalP"/>
    </source>
</evidence>
<dbReference type="PANTHER" id="PTHR24256">
    <property type="entry name" value="TRYPTASE-RELATED"/>
    <property type="match status" value="1"/>
</dbReference>
<keyword evidence="5" id="KW-0378">Hydrolase</keyword>
<keyword evidence="5" id="KW-0645">Protease</keyword>
<name>A0AAV4VMQ0_9ARAC</name>
<dbReference type="SMART" id="SM00020">
    <property type="entry name" value="Tryp_SPc"/>
    <property type="match status" value="1"/>
</dbReference>
<dbReference type="InterPro" id="IPR001254">
    <property type="entry name" value="Trypsin_dom"/>
</dbReference>
<feature type="domain" description="Peptidase S1" evidence="7">
    <location>
        <begin position="142"/>
        <end position="379"/>
    </location>
</feature>
<dbReference type="GO" id="GO:0005576">
    <property type="term" value="C:extracellular region"/>
    <property type="evidence" value="ECO:0007669"/>
    <property type="project" value="UniProtKB-SubCell"/>
</dbReference>
<dbReference type="InterPro" id="IPR018114">
    <property type="entry name" value="TRYPSIN_HIS"/>
</dbReference>
<feature type="signal peptide" evidence="6">
    <location>
        <begin position="1"/>
        <end position="21"/>
    </location>
</feature>
<dbReference type="PROSITE" id="PS50240">
    <property type="entry name" value="TRYPSIN_DOM"/>
    <property type="match status" value="1"/>
</dbReference>
<keyword evidence="9" id="KW-1185">Reference proteome</keyword>
<dbReference type="PROSITE" id="PS00134">
    <property type="entry name" value="TRYPSIN_HIS"/>
    <property type="match status" value="1"/>
</dbReference>
<dbReference type="AlphaFoldDB" id="A0AAV4VMQ0"/>
<dbReference type="FunFam" id="2.40.10.10:FF:000047">
    <property type="entry name" value="Trypsin eta"/>
    <property type="match status" value="1"/>
</dbReference>
<dbReference type="Gene3D" id="2.40.10.10">
    <property type="entry name" value="Trypsin-like serine proteases"/>
    <property type="match status" value="1"/>
</dbReference>
<reference evidence="8 9" key="1">
    <citation type="submission" date="2021-06" db="EMBL/GenBank/DDBJ databases">
        <title>Caerostris darwini draft genome.</title>
        <authorList>
            <person name="Kono N."/>
            <person name="Arakawa K."/>
        </authorList>
    </citation>
    <scope>NUCLEOTIDE SEQUENCE [LARGE SCALE GENOMIC DNA]</scope>
</reference>
<keyword evidence="3" id="KW-1015">Disulfide bond</keyword>
<dbReference type="PRINTS" id="PR00722">
    <property type="entry name" value="CHYMOTRYPSIN"/>
</dbReference>
<dbReference type="GO" id="GO:0016485">
    <property type="term" value="P:protein processing"/>
    <property type="evidence" value="ECO:0007669"/>
    <property type="project" value="UniProtKB-ARBA"/>
</dbReference>
<dbReference type="InterPro" id="IPR033116">
    <property type="entry name" value="TRYPSIN_SER"/>
</dbReference>